<dbReference type="Gene3D" id="3.30.43.10">
    <property type="entry name" value="Uridine Diphospho-n-acetylenolpyruvylglucosamine Reductase, domain 2"/>
    <property type="match status" value="1"/>
</dbReference>
<dbReference type="InterPro" id="IPR007173">
    <property type="entry name" value="ALO_C"/>
</dbReference>
<dbReference type="PANTHER" id="PTHR43762:SF1">
    <property type="entry name" value="D-ARABINONO-1,4-LACTONE OXIDASE"/>
    <property type="match status" value="1"/>
</dbReference>
<sequence length="443" mass="49140">MSTVKGSVVRSIEWTNWSGTETSRLARVATPRSEADVIEEVSRARANGLRVKVIGAGHSFTGVGVTDGVQLRLGALTGVTSIDSTRGEATVRAGTPLHVLNEELAAFGYALPNLGDIDRQSLAGATGTGTHGTGLRLTGLSAGIRALRLVRADGSVVECSPTREPELFQAARLGLGALGIVTEITVAVVPAFLLHAVERPESLFDVLEHADVSAEANDHFEFYWFPHTDRALTKRNNRVPAGTARRPLPAWRERLDDDLLSNRFFELTNRVATRLPRSTRGINAIASRALSERQFTDSSHKVFVTAREVRFMESEWAFPRSALRDVLLELRAWVDSHDEHISFPVECRVAAADDVWLSTAHERESCYVAIHKYHRQQRGAYFEAFEAIATEHGGRPHWAKLHTRDADYLRSVYPRFDDFVAVRDRVDPDRLFGNPYLERVLGA</sequence>
<dbReference type="NCBIfam" id="TIGR01679">
    <property type="entry name" value="bact_FAD_ox"/>
    <property type="match status" value="1"/>
</dbReference>
<name>A0ABW3MSK9_9MICO</name>
<comment type="caution">
    <text evidence="3">The sequence shown here is derived from an EMBL/GenBank/DDBJ whole genome shotgun (WGS) entry which is preliminary data.</text>
</comment>
<evidence type="ECO:0000259" key="2">
    <source>
        <dbReference type="PROSITE" id="PS51387"/>
    </source>
</evidence>
<dbReference type="PANTHER" id="PTHR43762">
    <property type="entry name" value="L-GULONOLACTONE OXIDASE"/>
    <property type="match status" value="1"/>
</dbReference>
<dbReference type="InterPro" id="IPR016166">
    <property type="entry name" value="FAD-bd_PCMH"/>
</dbReference>
<dbReference type="InterPro" id="IPR016171">
    <property type="entry name" value="Vanillyl_alc_oxidase_C-sub2"/>
</dbReference>
<dbReference type="Gene3D" id="3.30.70.2520">
    <property type="match status" value="1"/>
</dbReference>
<dbReference type="RefSeq" id="WP_386051197.1">
    <property type="nucleotide sequence ID" value="NZ_JBHTKH010000002.1"/>
</dbReference>
<dbReference type="Gene3D" id="3.30.465.10">
    <property type="match status" value="1"/>
</dbReference>
<dbReference type="InterPro" id="IPR016169">
    <property type="entry name" value="FAD-bd_PCMH_sub2"/>
</dbReference>
<organism evidence="3 4">
    <name type="scientific">Terrabacter terrigena</name>
    <dbReference type="NCBI Taxonomy" id="574718"/>
    <lineage>
        <taxon>Bacteria</taxon>
        <taxon>Bacillati</taxon>
        <taxon>Actinomycetota</taxon>
        <taxon>Actinomycetes</taxon>
        <taxon>Micrococcales</taxon>
        <taxon>Intrasporangiaceae</taxon>
        <taxon>Terrabacter</taxon>
    </lineage>
</organism>
<dbReference type="InterPro" id="IPR016167">
    <property type="entry name" value="FAD-bd_PCMH_sub1"/>
</dbReference>
<dbReference type="Pfam" id="PF01565">
    <property type="entry name" value="FAD_binding_4"/>
    <property type="match status" value="1"/>
</dbReference>
<dbReference type="InterPro" id="IPR036318">
    <property type="entry name" value="FAD-bd_PCMH-like_sf"/>
</dbReference>
<keyword evidence="1" id="KW-0560">Oxidoreductase</keyword>
<keyword evidence="4" id="KW-1185">Reference proteome</keyword>
<dbReference type="PROSITE" id="PS51387">
    <property type="entry name" value="FAD_PCMH"/>
    <property type="match status" value="1"/>
</dbReference>
<accession>A0ABW3MSK9</accession>
<dbReference type="EMBL" id="JBHTKH010000002">
    <property type="protein sequence ID" value="MFD1053591.1"/>
    <property type="molecule type" value="Genomic_DNA"/>
</dbReference>
<evidence type="ECO:0000313" key="3">
    <source>
        <dbReference type="EMBL" id="MFD1053591.1"/>
    </source>
</evidence>
<dbReference type="Pfam" id="PF04030">
    <property type="entry name" value="ALO"/>
    <property type="match status" value="1"/>
</dbReference>
<reference evidence="4" key="1">
    <citation type="journal article" date="2019" name="Int. J. Syst. Evol. Microbiol.">
        <title>The Global Catalogue of Microorganisms (GCM) 10K type strain sequencing project: providing services to taxonomists for standard genome sequencing and annotation.</title>
        <authorList>
            <consortium name="The Broad Institute Genomics Platform"/>
            <consortium name="The Broad Institute Genome Sequencing Center for Infectious Disease"/>
            <person name="Wu L."/>
            <person name="Ma J."/>
        </authorList>
    </citation>
    <scope>NUCLEOTIDE SEQUENCE [LARGE SCALE GENOMIC DNA]</scope>
    <source>
        <strain evidence="4">CCUG 57508</strain>
    </source>
</reference>
<dbReference type="PIRSF" id="PIRSF000136">
    <property type="entry name" value="LGO_GLO"/>
    <property type="match status" value="1"/>
</dbReference>
<dbReference type="InterPro" id="IPR006094">
    <property type="entry name" value="Oxid_FAD_bind_N"/>
</dbReference>
<dbReference type="InterPro" id="IPR010031">
    <property type="entry name" value="FAD_lactone_oxidase-like"/>
</dbReference>
<protein>
    <submittedName>
        <fullName evidence="3">D-arabinono-1,4-lactone oxidase</fullName>
    </submittedName>
</protein>
<feature type="domain" description="FAD-binding PCMH-type" evidence="2">
    <location>
        <begin position="21"/>
        <end position="191"/>
    </location>
</feature>
<dbReference type="Proteomes" id="UP001597046">
    <property type="component" value="Unassembled WGS sequence"/>
</dbReference>
<evidence type="ECO:0000256" key="1">
    <source>
        <dbReference type="ARBA" id="ARBA00023002"/>
    </source>
</evidence>
<gene>
    <name evidence="3" type="ORF">ACFQ2V_04660</name>
</gene>
<evidence type="ECO:0000313" key="4">
    <source>
        <dbReference type="Proteomes" id="UP001597046"/>
    </source>
</evidence>
<dbReference type="Gene3D" id="1.10.45.10">
    <property type="entry name" value="Vanillyl-alcohol Oxidase, Chain A, domain 4"/>
    <property type="match status" value="1"/>
</dbReference>
<dbReference type="SUPFAM" id="SSF56176">
    <property type="entry name" value="FAD-binding/transporter-associated domain-like"/>
    <property type="match status" value="1"/>
</dbReference>
<proteinExistence type="predicted"/>